<accession>A0ABR1WAJ5</accession>
<protein>
    <recommendedName>
        <fullName evidence="3">Heterokaryon incompatibility domain-containing protein</fullName>
    </recommendedName>
</protein>
<evidence type="ECO:0000313" key="5">
    <source>
        <dbReference type="Proteomes" id="UP001433268"/>
    </source>
</evidence>
<dbReference type="InterPro" id="IPR010730">
    <property type="entry name" value="HET"/>
</dbReference>
<proteinExistence type="predicted"/>
<feature type="compositionally biased region" description="Polar residues" evidence="2">
    <location>
        <begin position="56"/>
        <end position="67"/>
    </location>
</feature>
<evidence type="ECO:0000256" key="1">
    <source>
        <dbReference type="SAM" id="Coils"/>
    </source>
</evidence>
<evidence type="ECO:0000256" key="2">
    <source>
        <dbReference type="SAM" id="MobiDB-lite"/>
    </source>
</evidence>
<dbReference type="EMBL" id="JAQQWN010000006">
    <property type="protein sequence ID" value="KAK8080442.1"/>
    <property type="molecule type" value="Genomic_DNA"/>
</dbReference>
<evidence type="ECO:0000259" key="3">
    <source>
        <dbReference type="Pfam" id="PF06985"/>
    </source>
</evidence>
<feature type="region of interest" description="Disordered" evidence="2">
    <location>
        <begin position="169"/>
        <end position="190"/>
    </location>
</feature>
<feature type="region of interest" description="Disordered" evidence="2">
    <location>
        <begin position="50"/>
        <end position="96"/>
    </location>
</feature>
<keyword evidence="5" id="KW-1185">Reference proteome</keyword>
<dbReference type="Pfam" id="PF06985">
    <property type="entry name" value="HET"/>
    <property type="match status" value="1"/>
</dbReference>
<name>A0ABR1WAJ5_9PEZI</name>
<reference evidence="4 5" key="1">
    <citation type="submission" date="2023-01" db="EMBL/GenBank/DDBJ databases">
        <title>Analysis of 21 Apiospora genomes using comparative genomics revels a genus with tremendous synthesis potential of carbohydrate active enzymes and secondary metabolites.</title>
        <authorList>
            <person name="Sorensen T."/>
        </authorList>
    </citation>
    <scope>NUCLEOTIDE SEQUENCE [LARGE SCALE GENOMIC DNA]</scope>
    <source>
        <strain evidence="4 5">CBS 114990</strain>
    </source>
</reference>
<keyword evidence="1" id="KW-0175">Coiled coil</keyword>
<dbReference type="PROSITE" id="PS50330">
    <property type="entry name" value="UIM"/>
    <property type="match status" value="1"/>
</dbReference>
<sequence>MEDDTGQGCPPFDASDIERAKDLWQFKINRSEAQTWAHRDIQFLVYDDTDDTDDTICQNARLNSPRDQTMDVDSSSPEDPGSSSQLQPRRPHPTQSFAGSLELEETEMQRAILEFLKHSDANSQSLPSEGSTNPKQLESIATDIKTDEEEIETDEEELQEAIRLSLMSNEDHSNNSPQLGSESSSAHGDDYSECETCSGIPIFPHDRKTRKFRLFKPADALAGLKDLSRIGNCVHYVVVSYCWPEPVRDQHGKIIPPVINSQVRDLDGTQRRARALDQVLDAAVDFANSCGLRMIWIDQECLPQPQPGDSPSEEEIRYKQLGVQAIDTVYNKAAVTLGLHSYKITSQLQADAVWVMSAYRNNQSQPYGPSGEIMGSLLEFLKAVQSDCWYTRAWVVQ</sequence>
<dbReference type="Proteomes" id="UP001433268">
    <property type="component" value="Unassembled WGS sequence"/>
</dbReference>
<dbReference type="InterPro" id="IPR003903">
    <property type="entry name" value="UIM_dom"/>
</dbReference>
<feature type="compositionally biased region" description="Low complexity" evidence="2">
    <location>
        <begin position="73"/>
        <end position="84"/>
    </location>
</feature>
<feature type="compositionally biased region" description="Polar residues" evidence="2">
    <location>
        <begin position="174"/>
        <end position="186"/>
    </location>
</feature>
<feature type="coiled-coil region" evidence="1">
    <location>
        <begin position="137"/>
        <end position="164"/>
    </location>
</feature>
<organism evidence="4 5">
    <name type="scientific">Apiospora hydei</name>
    <dbReference type="NCBI Taxonomy" id="1337664"/>
    <lineage>
        <taxon>Eukaryota</taxon>
        <taxon>Fungi</taxon>
        <taxon>Dikarya</taxon>
        <taxon>Ascomycota</taxon>
        <taxon>Pezizomycotina</taxon>
        <taxon>Sordariomycetes</taxon>
        <taxon>Xylariomycetidae</taxon>
        <taxon>Amphisphaeriales</taxon>
        <taxon>Apiosporaceae</taxon>
        <taxon>Apiospora</taxon>
    </lineage>
</organism>
<dbReference type="RefSeq" id="XP_066667917.1">
    <property type="nucleotide sequence ID" value="XM_066812575.1"/>
</dbReference>
<comment type="caution">
    <text evidence="4">The sequence shown here is derived from an EMBL/GenBank/DDBJ whole genome shotgun (WGS) entry which is preliminary data.</text>
</comment>
<evidence type="ECO:0000313" key="4">
    <source>
        <dbReference type="EMBL" id="KAK8080442.1"/>
    </source>
</evidence>
<feature type="domain" description="Heterokaryon incompatibility" evidence="3">
    <location>
        <begin position="236"/>
        <end position="397"/>
    </location>
</feature>
<dbReference type="GeneID" id="92045635"/>
<gene>
    <name evidence="4" type="ORF">PG997_008260</name>
</gene>